<dbReference type="Proteomes" id="UP000475037">
    <property type="component" value="Unassembled WGS sequence"/>
</dbReference>
<sequence length="196" mass="21972">ESSPAFPLACFPFHPIGKTKPALSSEHPKGERLMKIYYMRVHRNRGVAVLCEGENGLEPASKKRKMEELTISEISSTKSGLSCTYTEGLLTDSDSSWNNEAQEEREEVDCPVELPPKEGCTRAKTPEWLVTPESGIRCMACCRVFRTLGAIKQHVKNGVGEGFSCRVFHVAMTWMESKQKTVERKTEEEEEGGQED</sequence>
<dbReference type="GO" id="GO:0005634">
    <property type="term" value="C:nucleus"/>
    <property type="evidence" value="ECO:0007669"/>
    <property type="project" value="TreeGrafter"/>
</dbReference>
<dbReference type="Pfam" id="PF17734">
    <property type="entry name" value="Spt46"/>
    <property type="match status" value="1"/>
</dbReference>
<name>A0A6G1AAQ6_CROCR</name>
<dbReference type="PANTHER" id="PTHR33517">
    <property type="entry name" value="PROTEIN FAM170B-RELATED"/>
    <property type="match status" value="1"/>
</dbReference>
<evidence type="ECO:0000313" key="2">
    <source>
        <dbReference type="Proteomes" id="UP000475037"/>
    </source>
</evidence>
<reference evidence="1 2" key="1">
    <citation type="submission" date="2019-11" db="EMBL/GenBank/DDBJ databases">
        <authorList>
            <person name="Yang C."/>
            <person name="Li F."/>
        </authorList>
    </citation>
    <scope>NUCLEOTIDE SEQUENCE [LARGE SCALE GENOMIC DNA]</scope>
    <source>
        <strain evidence="1">KB4526</strain>
        <tissue evidence="1">Muscle</tissue>
    </source>
</reference>
<keyword evidence="2" id="KW-1185">Reference proteome</keyword>
<dbReference type="EMBL" id="VOAJ01006354">
    <property type="protein sequence ID" value="KAF0872771.1"/>
    <property type="molecule type" value="Genomic_DNA"/>
</dbReference>
<evidence type="ECO:0000313" key="1">
    <source>
        <dbReference type="EMBL" id="KAF0872771.1"/>
    </source>
</evidence>
<dbReference type="InterPro" id="IPR040879">
    <property type="entry name" value="Spt46-like"/>
</dbReference>
<dbReference type="AlphaFoldDB" id="A0A6G1AAQ6"/>
<dbReference type="GO" id="GO:0009566">
    <property type="term" value="P:fertilization"/>
    <property type="evidence" value="ECO:0007669"/>
    <property type="project" value="TreeGrafter"/>
</dbReference>
<dbReference type="PANTHER" id="PTHR33517:SF5">
    <property type="entry name" value="FAMILY WITH SEQUENCE SIMILARITY 170 MEMBER A"/>
    <property type="match status" value="1"/>
</dbReference>
<protein>
    <submittedName>
        <fullName evidence="1">F170A protein</fullName>
    </submittedName>
</protein>
<feature type="non-terminal residue" evidence="1">
    <location>
        <position position="1"/>
    </location>
</feature>
<comment type="caution">
    <text evidence="1">The sequence shown here is derived from an EMBL/GenBank/DDBJ whole genome shotgun (WGS) entry which is preliminary data.</text>
</comment>
<feature type="non-terminal residue" evidence="1">
    <location>
        <position position="196"/>
    </location>
</feature>
<gene>
    <name evidence="1" type="primary">Fam170a_2</name>
    <name evidence="1" type="ORF">FOF47_R04759</name>
</gene>
<organism evidence="1 2">
    <name type="scientific">Crocuta crocuta</name>
    <name type="common">Spotted hyena</name>
    <dbReference type="NCBI Taxonomy" id="9678"/>
    <lineage>
        <taxon>Eukaryota</taxon>
        <taxon>Metazoa</taxon>
        <taxon>Chordata</taxon>
        <taxon>Craniata</taxon>
        <taxon>Vertebrata</taxon>
        <taxon>Euteleostomi</taxon>
        <taxon>Mammalia</taxon>
        <taxon>Eutheria</taxon>
        <taxon>Laurasiatheria</taxon>
        <taxon>Carnivora</taxon>
        <taxon>Feliformia</taxon>
        <taxon>Hyaenidae</taxon>
        <taxon>Crocuta</taxon>
    </lineage>
</organism>
<proteinExistence type="predicted"/>
<accession>A0A6G1AAQ6</accession>